<accession>A0ABQ5LMP8</accession>
<keyword evidence="1" id="KW-0472">Membrane</keyword>
<keyword evidence="1" id="KW-0812">Transmembrane</keyword>
<name>A0ABQ5LMP8_9RHOB</name>
<evidence type="ECO:0000313" key="2">
    <source>
        <dbReference type="EMBL" id="GKY86297.1"/>
    </source>
</evidence>
<proteinExistence type="predicted"/>
<comment type="caution">
    <text evidence="2">The sequence shown here is derived from an EMBL/GenBank/DDBJ whole genome shotgun (WGS) entry which is preliminary data.</text>
</comment>
<dbReference type="Proteomes" id="UP001144205">
    <property type="component" value="Unassembled WGS sequence"/>
</dbReference>
<keyword evidence="3" id="KW-1185">Reference proteome</keyword>
<reference evidence="2" key="1">
    <citation type="journal article" date="2023" name="Int. J. Syst. Evol. Microbiol.">
        <title>Sinisalibacter aestuarii sp. nov., isolated from estuarine sediment of the Arakawa River.</title>
        <authorList>
            <person name="Arafat S.T."/>
            <person name="Hirano S."/>
            <person name="Sato A."/>
            <person name="Takeuchi K."/>
            <person name="Yasuda T."/>
            <person name="Terahara T."/>
            <person name="Hamada M."/>
            <person name="Kobayashi T."/>
        </authorList>
    </citation>
    <scope>NUCLEOTIDE SEQUENCE</scope>
    <source>
        <strain evidence="2">B-399</strain>
    </source>
</reference>
<organism evidence="2 3">
    <name type="scientific">Sinisalibacter aestuarii</name>
    <dbReference type="NCBI Taxonomy" id="2949426"/>
    <lineage>
        <taxon>Bacteria</taxon>
        <taxon>Pseudomonadati</taxon>
        <taxon>Pseudomonadota</taxon>
        <taxon>Alphaproteobacteria</taxon>
        <taxon>Rhodobacterales</taxon>
        <taxon>Roseobacteraceae</taxon>
        <taxon>Sinisalibacter</taxon>
    </lineage>
</organism>
<evidence type="ECO:0000256" key="1">
    <source>
        <dbReference type="SAM" id="Phobius"/>
    </source>
</evidence>
<dbReference type="EMBL" id="BROH01000001">
    <property type="protein sequence ID" value="GKY86297.1"/>
    <property type="molecule type" value="Genomic_DNA"/>
</dbReference>
<gene>
    <name evidence="2" type="ORF">STA1M1_01660</name>
</gene>
<dbReference type="RefSeq" id="WP_281840263.1">
    <property type="nucleotide sequence ID" value="NZ_BROH01000001.1"/>
</dbReference>
<sequence length="182" mass="19272">MSGDPLDFGPDRGLREAWLFTLFVTSDEADRWEPPRPGNPRDWPLVDALGAGPLEPGHVSVFEAGDLGKEGLRKFLIDAIGMDADQVNADAGKLDMIRGTVALVQSAALTERPGRFTPARPANFIGHYAEHQSLAPATPFAPGASTRGHIPPANAPAPDTRRGLILTIAALVALVVLVLALT</sequence>
<feature type="transmembrane region" description="Helical" evidence="1">
    <location>
        <begin position="163"/>
        <end position="181"/>
    </location>
</feature>
<protein>
    <submittedName>
        <fullName evidence="2">Uncharacterized protein</fullName>
    </submittedName>
</protein>
<evidence type="ECO:0000313" key="3">
    <source>
        <dbReference type="Proteomes" id="UP001144205"/>
    </source>
</evidence>
<keyword evidence="1" id="KW-1133">Transmembrane helix</keyword>